<sequence length="374" mass="40498">MGKFVYLLYGALTWGVRLCAAGTWAAVSVAGILVLGSLSGPPPLDGALAWGWVAAVCAVGRPVLLWVRKGVDEVSWRWPYVPKPVSVPARVSLAKRGEHDKDAEDAEDTEDTEDAEEAEYKAMLREQWWPQEEPQGPLSSPVWVKLRRCLALIPVAITTTAVFGLLGSGLNEDGLVARMQQEGAVAAVGTVAEKPRDVTEDRDSDGVLHGYSADLVLQVPDADGPLRARHAYTAGKPERGDRIELLWAPGQPGWGAYVDETDEVAARAQPRWELFPARGPGENNLFLLILLFVVTLAFGLPLTLAAEDDDLHEQAWAPWAQTVYGAIVAGVFLLQRPVLLGTGVPDNIVLTLATGACFLVPLFLQILYGVRTLR</sequence>
<dbReference type="AlphaFoldDB" id="A0A6G4XXQ7"/>
<comment type="caution">
    <text evidence="3">The sequence shown here is derived from an EMBL/GenBank/DDBJ whole genome shotgun (WGS) entry which is preliminary data.</text>
</comment>
<feature type="region of interest" description="Disordered" evidence="1">
    <location>
        <begin position="96"/>
        <end position="115"/>
    </location>
</feature>
<feature type="transmembrane region" description="Helical" evidence="2">
    <location>
        <begin position="285"/>
        <end position="304"/>
    </location>
</feature>
<organism evidence="3 4">
    <name type="scientific">Streptomyces mesophilus</name>
    <dbReference type="NCBI Taxonomy" id="1775132"/>
    <lineage>
        <taxon>Bacteria</taxon>
        <taxon>Bacillati</taxon>
        <taxon>Actinomycetota</taxon>
        <taxon>Actinomycetes</taxon>
        <taxon>Kitasatosporales</taxon>
        <taxon>Streptomycetaceae</taxon>
        <taxon>Streptomyces</taxon>
    </lineage>
</organism>
<evidence type="ECO:0008006" key="5">
    <source>
        <dbReference type="Google" id="ProtNLM"/>
    </source>
</evidence>
<evidence type="ECO:0000313" key="3">
    <source>
        <dbReference type="EMBL" id="NGO81550.1"/>
    </source>
</evidence>
<keyword evidence="4" id="KW-1185">Reference proteome</keyword>
<accession>A0A6G4XXQ7</accession>
<reference evidence="3 4" key="1">
    <citation type="submission" date="2020-02" db="EMBL/GenBank/DDBJ databases">
        <title>Whole-genome analyses of novel actinobacteria.</title>
        <authorList>
            <person name="Sahin N."/>
            <person name="Tokatli A."/>
        </authorList>
    </citation>
    <scope>NUCLEOTIDE SEQUENCE [LARGE SCALE GENOMIC DNA]</scope>
    <source>
        <strain evidence="3 4">YC504</strain>
    </source>
</reference>
<evidence type="ECO:0000256" key="2">
    <source>
        <dbReference type="SAM" id="Phobius"/>
    </source>
</evidence>
<dbReference type="Proteomes" id="UP000481109">
    <property type="component" value="Unassembled WGS sequence"/>
</dbReference>
<name>A0A6G4XXQ7_9ACTN</name>
<proteinExistence type="predicted"/>
<feature type="transmembrane region" description="Helical" evidence="2">
    <location>
        <begin position="316"/>
        <end position="335"/>
    </location>
</feature>
<evidence type="ECO:0000256" key="1">
    <source>
        <dbReference type="SAM" id="MobiDB-lite"/>
    </source>
</evidence>
<dbReference type="EMBL" id="JAAKZW010000348">
    <property type="protein sequence ID" value="NGO81550.1"/>
    <property type="molecule type" value="Genomic_DNA"/>
</dbReference>
<feature type="transmembrane region" description="Helical" evidence="2">
    <location>
        <begin position="347"/>
        <end position="370"/>
    </location>
</feature>
<keyword evidence="2" id="KW-0472">Membrane</keyword>
<feature type="transmembrane region" description="Helical" evidence="2">
    <location>
        <begin position="7"/>
        <end position="35"/>
    </location>
</feature>
<protein>
    <recommendedName>
        <fullName evidence="5">DUF3592 domain-containing protein</fullName>
    </recommendedName>
</protein>
<feature type="transmembrane region" description="Helical" evidence="2">
    <location>
        <begin position="47"/>
        <end position="67"/>
    </location>
</feature>
<evidence type="ECO:0000313" key="4">
    <source>
        <dbReference type="Proteomes" id="UP000481109"/>
    </source>
</evidence>
<feature type="compositionally biased region" description="Acidic residues" evidence="1">
    <location>
        <begin position="103"/>
        <end position="115"/>
    </location>
</feature>
<keyword evidence="2" id="KW-1133">Transmembrane helix</keyword>
<gene>
    <name evidence="3" type="ORF">G6045_38725</name>
</gene>
<keyword evidence="2" id="KW-0812">Transmembrane</keyword>